<name>A0A084AW93_STACB</name>
<comment type="similarity">
    <text evidence="1">Belongs to the multicopper oxidase family.</text>
</comment>
<evidence type="ECO:0000259" key="5">
    <source>
        <dbReference type="Pfam" id="PF07732"/>
    </source>
</evidence>
<feature type="signal peptide" evidence="3">
    <location>
        <begin position="1"/>
        <end position="31"/>
    </location>
</feature>
<accession>A0A084AW93</accession>
<dbReference type="InterPro" id="IPR011706">
    <property type="entry name" value="Cu-oxidase_C"/>
</dbReference>
<dbReference type="InterPro" id="IPR011707">
    <property type="entry name" value="Cu-oxidase-like_N"/>
</dbReference>
<dbReference type="InterPro" id="IPR008972">
    <property type="entry name" value="Cupredoxin"/>
</dbReference>
<dbReference type="GO" id="GO:0016491">
    <property type="term" value="F:oxidoreductase activity"/>
    <property type="evidence" value="ECO:0007669"/>
    <property type="project" value="InterPro"/>
</dbReference>
<evidence type="ECO:0008006" key="8">
    <source>
        <dbReference type="Google" id="ProtNLM"/>
    </source>
</evidence>
<dbReference type="CDD" id="cd13889">
    <property type="entry name" value="CuRO_3_BOD"/>
    <property type="match status" value="1"/>
</dbReference>
<gene>
    <name evidence="6" type="ORF">S7711_06202</name>
</gene>
<feature type="chain" id="PRO_5001771338" description="Bilirubin oxidase" evidence="3">
    <location>
        <begin position="32"/>
        <end position="576"/>
    </location>
</feature>
<evidence type="ECO:0000256" key="3">
    <source>
        <dbReference type="SAM" id="SignalP"/>
    </source>
</evidence>
<dbReference type="GO" id="GO:0005507">
    <property type="term" value="F:copper ion binding"/>
    <property type="evidence" value="ECO:0007669"/>
    <property type="project" value="InterPro"/>
</dbReference>
<organism evidence="6 7">
    <name type="scientific">Stachybotrys chartarum (strain CBS 109288 / IBT 7711)</name>
    <name type="common">Toxic black mold</name>
    <name type="synonym">Stilbospora chartarum</name>
    <dbReference type="NCBI Taxonomy" id="1280523"/>
    <lineage>
        <taxon>Eukaryota</taxon>
        <taxon>Fungi</taxon>
        <taxon>Dikarya</taxon>
        <taxon>Ascomycota</taxon>
        <taxon>Pezizomycotina</taxon>
        <taxon>Sordariomycetes</taxon>
        <taxon>Hypocreomycetidae</taxon>
        <taxon>Hypocreales</taxon>
        <taxon>Stachybotryaceae</taxon>
        <taxon>Stachybotrys</taxon>
    </lineage>
</organism>
<dbReference type="InterPro" id="IPR045087">
    <property type="entry name" value="Cu-oxidase_fam"/>
</dbReference>
<proteinExistence type="inferred from homology"/>
<evidence type="ECO:0000259" key="4">
    <source>
        <dbReference type="Pfam" id="PF07731"/>
    </source>
</evidence>
<dbReference type="Proteomes" id="UP000028045">
    <property type="component" value="Unassembled WGS sequence"/>
</dbReference>
<dbReference type="PANTHER" id="PTHR48267:SF1">
    <property type="entry name" value="BILIRUBIN OXIDASE"/>
    <property type="match status" value="1"/>
</dbReference>
<dbReference type="Gene3D" id="2.60.40.420">
    <property type="entry name" value="Cupredoxins - blue copper proteins"/>
    <property type="match status" value="3"/>
</dbReference>
<dbReference type="Pfam" id="PF07731">
    <property type="entry name" value="Cu-oxidase_2"/>
    <property type="match status" value="1"/>
</dbReference>
<dbReference type="Pfam" id="PF07732">
    <property type="entry name" value="Cu-oxidase_3"/>
    <property type="match status" value="1"/>
</dbReference>
<evidence type="ECO:0000256" key="2">
    <source>
        <dbReference type="ARBA" id="ARBA00023008"/>
    </source>
</evidence>
<feature type="domain" description="Plastocyanin-like" evidence="5">
    <location>
        <begin position="93"/>
        <end position="202"/>
    </location>
</feature>
<evidence type="ECO:0000313" key="7">
    <source>
        <dbReference type="Proteomes" id="UP000028045"/>
    </source>
</evidence>
<sequence length="576" mass="64107">MHFSTLRLLAPGLAILNGLPAVASPVDPVDAARSHELRALHKRLSLSPLLPIYNKSLPIPPVKQPKYAITNPATGQDILYYEVEISPFSKAVYGTGSTNTSLVGYDGMSPGPTFIVPRGTETVVRFINNATVPNSVHLHGSPSRAAFDGWAEDMTNPGEFKDYYYPNSQSARTLWYHDHAMHSTAESVYTGQAGMYILHDEAEDALNLPSGYGTYDIPLILTTKQYNADGTLFSTNGVTDHLFGDVIEVNGQEWPFFNVEPRKYRFRILDAAVSRSFGLFFARSTALTTQIPFDVVASDSGLLSGPARTSMMYISNGERYDVVFDFSPYAGQNIELRNVGRQVNAIGVDTDYDNTDKVLQFRVSGAPLQNPDTSVVPTVLRTVPFPTSASTVDHIFRFEQTAGVWTINGVAFSDVANRLLANVPRGTVQRWQLQNLSGGWTHPVHIHLVDFRIIARGGGRQVLPYESRGLKDVVWLGRREAVVVEAHFAPYPGVYMFHCHNLIHEDNDMMASFNTTVLDDFGYNSTSFVDPMEELWRARPFERNQLRTASGPFSETEVTNRIQLMASYQPYQSQDE</sequence>
<evidence type="ECO:0000313" key="6">
    <source>
        <dbReference type="EMBL" id="KEY69572.1"/>
    </source>
</evidence>
<dbReference type="PANTHER" id="PTHR48267">
    <property type="entry name" value="CUPREDOXIN SUPERFAMILY PROTEIN"/>
    <property type="match status" value="1"/>
</dbReference>
<protein>
    <recommendedName>
        <fullName evidence="8">Bilirubin oxidase</fullName>
    </recommendedName>
</protein>
<reference evidence="6 7" key="1">
    <citation type="journal article" date="2014" name="BMC Genomics">
        <title>Comparative genome sequencing reveals chemotype-specific gene clusters in the toxigenic black mold Stachybotrys.</title>
        <authorList>
            <person name="Semeiks J."/>
            <person name="Borek D."/>
            <person name="Otwinowski Z."/>
            <person name="Grishin N.V."/>
        </authorList>
    </citation>
    <scope>NUCLEOTIDE SEQUENCE [LARGE SCALE GENOMIC DNA]</scope>
    <source>
        <strain evidence="7">CBS 109288 / IBT 7711</strain>
    </source>
</reference>
<dbReference type="OrthoDB" id="262547at2759"/>
<dbReference type="SUPFAM" id="SSF49503">
    <property type="entry name" value="Cupredoxins"/>
    <property type="match status" value="3"/>
</dbReference>
<keyword evidence="7" id="KW-1185">Reference proteome</keyword>
<dbReference type="HOGENOM" id="CLU_009100_2_2_1"/>
<feature type="domain" description="Plastocyanin-like" evidence="4">
    <location>
        <begin position="385"/>
        <end position="516"/>
    </location>
</feature>
<dbReference type="AlphaFoldDB" id="A0A084AW93"/>
<dbReference type="EMBL" id="KL648521">
    <property type="protein sequence ID" value="KEY69572.1"/>
    <property type="molecule type" value="Genomic_DNA"/>
</dbReference>
<evidence type="ECO:0000256" key="1">
    <source>
        <dbReference type="ARBA" id="ARBA00010609"/>
    </source>
</evidence>
<keyword evidence="3" id="KW-0732">Signal</keyword>
<keyword evidence="2" id="KW-0186">Copper</keyword>